<dbReference type="Gene3D" id="3.40.50.150">
    <property type="entry name" value="Vaccinia Virus protein VP39"/>
    <property type="match status" value="1"/>
</dbReference>
<evidence type="ECO:0000256" key="3">
    <source>
        <dbReference type="ARBA" id="ARBA00022679"/>
    </source>
</evidence>
<name>A0A5P2XA22_STRST</name>
<dbReference type="Proteomes" id="UP000326505">
    <property type="component" value="Chromosome"/>
</dbReference>
<keyword evidence="3 6" id="KW-0808">Transferase</keyword>
<dbReference type="AlphaFoldDB" id="A0A5P2XA22"/>
<accession>A0A5P2XA22</accession>
<feature type="compositionally biased region" description="Basic and acidic residues" evidence="4">
    <location>
        <begin position="19"/>
        <end position="40"/>
    </location>
</feature>
<dbReference type="RefSeq" id="WP_150512307.1">
    <property type="nucleotide sequence ID" value="NZ_BMSQ01000005.1"/>
</dbReference>
<comment type="similarity">
    <text evidence="1">Belongs to the methyltransferase superfamily.</text>
</comment>
<dbReference type="CDD" id="cd02440">
    <property type="entry name" value="AdoMet_MTases"/>
    <property type="match status" value="1"/>
</dbReference>
<dbReference type="PANTHER" id="PTHR44942">
    <property type="entry name" value="METHYLTRANSF_11 DOMAIN-CONTAINING PROTEIN"/>
    <property type="match status" value="1"/>
</dbReference>
<dbReference type="KEGG" id="sspb:CP982_23355"/>
<evidence type="ECO:0000256" key="2">
    <source>
        <dbReference type="ARBA" id="ARBA00022603"/>
    </source>
</evidence>
<feature type="domain" description="Methyltransferase type 11" evidence="5">
    <location>
        <begin position="61"/>
        <end position="148"/>
    </location>
</feature>
<organism evidence="6 7">
    <name type="scientific">Streptomyces spectabilis</name>
    <dbReference type="NCBI Taxonomy" id="68270"/>
    <lineage>
        <taxon>Bacteria</taxon>
        <taxon>Bacillati</taxon>
        <taxon>Actinomycetota</taxon>
        <taxon>Actinomycetes</taxon>
        <taxon>Kitasatosporales</taxon>
        <taxon>Streptomycetaceae</taxon>
        <taxon>Streptomyces</taxon>
    </lineage>
</organism>
<evidence type="ECO:0000259" key="5">
    <source>
        <dbReference type="Pfam" id="PF08241"/>
    </source>
</evidence>
<dbReference type="InterPro" id="IPR029063">
    <property type="entry name" value="SAM-dependent_MTases_sf"/>
</dbReference>
<feature type="region of interest" description="Disordered" evidence="4">
    <location>
        <begin position="1"/>
        <end position="42"/>
    </location>
</feature>
<dbReference type="OrthoDB" id="9797252at2"/>
<protein>
    <submittedName>
        <fullName evidence="6">Class I SAM-dependent methyltransferase</fullName>
    </submittedName>
</protein>
<proteinExistence type="inferred from homology"/>
<keyword evidence="2 6" id="KW-0489">Methyltransferase</keyword>
<gene>
    <name evidence="6" type="ORF">CP982_23355</name>
</gene>
<dbReference type="GO" id="GO:0008168">
    <property type="term" value="F:methyltransferase activity"/>
    <property type="evidence" value="ECO:0007669"/>
    <property type="project" value="UniProtKB-KW"/>
</dbReference>
<evidence type="ECO:0000313" key="6">
    <source>
        <dbReference type="EMBL" id="QEV61278.1"/>
    </source>
</evidence>
<reference evidence="6 7" key="1">
    <citation type="submission" date="2017-09" db="EMBL/GenBank/DDBJ databases">
        <authorList>
            <person name="Lee N."/>
            <person name="Cho B.-K."/>
        </authorList>
    </citation>
    <scope>NUCLEOTIDE SEQUENCE [LARGE SCALE GENOMIC DNA]</scope>
    <source>
        <strain evidence="6 7">ATCC 27465</strain>
    </source>
</reference>
<sequence length="275" mass="28950">MPTLPPGPAEQGPPSEPTPHQHRDVAESFGADADRYDRARPGYPQDLVDRVVAASPGPDVVDVGTGTGIAARQFQATGCRVLGVEPDARMAALARRRGLSVEVAAFEGWEPAGRAFDAVVSGQAWHWVDPVAGAAKAARTLRPGGRLAVFWNAGEPPAGLMEAFAGVYSRVLPDSLAARQWTMSAGDAYAALVLKAADGMRAASAFGAPEEWRFTWERDYTRDEWLDQLPTTGGHTGLPAARLEEVLAGVGAAVDAAGGGFTMRYTTVVATAVRT</sequence>
<dbReference type="SUPFAM" id="SSF53335">
    <property type="entry name" value="S-adenosyl-L-methionine-dependent methyltransferases"/>
    <property type="match status" value="1"/>
</dbReference>
<dbReference type="InterPro" id="IPR013216">
    <property type="entry name" value="Methyltransf_11"/>
</dbReference>
<dbReference type="InterPro" id="IPR051052">
    <property type="entry name" value="Diverse_substrate_MTase"/>
</dbReference>
<evidence type="ECO:0000256" key="4">
    <source>
        <dbReference type="SAM" id="MobiDB-lite"/>
    </source>
</evidence>
<evidence type="ECO:0000313" key="7">
    <source>
        <dbReference type="Proteomes" id="UP000326505"/>
    </source>
</evidence>
<dbReference type="EMBL" id="CP023690">
    <property type="protein sequence ID" value="QEV61278.1"/>
    <property type="molecule type" value="Genomic_DNA"/>
</dbReference>
<dbReference type="PANTHER" id="PTHR44942:SF4">
    <property type="entry name" value="METHYLTRANSFERASE TYPE 11 DOMAIN-CONTAINING PROTEIN"/>
    <property type="match status" value="1"/>
</dbReference>
<dbReference type="GO" id="GO:0032259">
    <property type="term" value="P:methylation"/>
    <property type="evidence" value="ECO:0007669"/>
    <property type="project" value="UniProtKB-KW"/>
</dbReference>
<evidence type="ECO:0000256" key="1">
    <source>
        <dbReference type="ARBA" id="ARBA00008361"/>
    </source>
</evidence>
<dbReference type="Pfam" id="PF08241">
    <property type="entry name" value="Methyltransf_11"/>
    <property type="match status" value="1"/>
</dbReference>